<evidence type="ECO:0000256" key="3">
    <source>
        <dbReference type="SAM" id="MobiDB-lite"/>
    </source>
</evidence>
<keyword evidence="2" id="KW-0378">Hydrolase</keyword>
<dbReference type="PANTHER" id="PTHR11851:SF49">
    <property type="entry name" value="MITOCHONDRIAL-PROCESSING PEPTIDASE SUBUNIT ALPHA"/>
    <property type="match status" value="1"/>
</dbReference>
<feature type="domain" description="Peptidase M16 N-terminal" evidence="4">
    <location>
        <begin position="492"/>
        <end position="624"/>
    </location>
</feature>
<dbReference type="Pfam" id="PF05193">
    <property type="entry name" value="Peptidase_M16_C"/>
    <property type="match status" value="2"/>
</dbReference>
<evidence type="ECO:0000256" key="1">
    <source>
        <dbReference type="ARBA" id="ARBA00007261"/>
    </source>
</evidence>
<sequence length="910" mass="97615">MAASPDEPAPLSALVQQVSVPHSKFTLDNGLTVLVNEDRKAPVVAFNIYYNVGSKDEPAGKTGFAHLFEHLMFYGSDNVREGIMPYLEKLGATDWNGTTWFDRTNYFQTVPKGALEKVLFMESDRMGYLLGAVDQKRLDMQRSVVQNEKRQGDNEPGGLVEYELLEALFPVGHPYRHSTIGSMADLDAASLADVKQWFIERYGPNNAVVALSGDITEAEARTLMQKYFGAIPRGAVNNPAQAAVPTLAAPKNIVMKDKVATVELQRHWATPGLLAPEFPALDVGAAVLGGLKSSRLDRILVREEKLAVSVSANAQPFHRVGMMEINVKVKPGVDPAVVDKRLDEIVADYLANGPTADEVKRAGTEFVGSKIRGLEKVGDRAGKAPTLAEGQLYAGDSDFYRKQLAAYAALTPDQVRSTMSQWLSRPVVKITLEPGERPPYVESKPVKSTAKADVATPSVKRADPPFTASPPLDFPTVEHATLANGLKVRYAQRAGTPLTSMVLSFDAGFSAETAGQRGLQNMVMSLLDEGAAGMTAQQIAEKAEILGAEISTSGTPDRSRVSLSALTPNLVPSLKLMSDIATRPDFAPVEVERVRTQIVTSIAQAKTSPSGIASRALPALMYGEGHPYGSTAAGDDAAVARFTRDDLLNFQQRWLRPDNAELFVVSDLPFAEMKPILEAQLGGWTAPAVAKGAKQFGAVAPRRSKPRIVLIDRPSSPQTFILGGAITPVDPRGENSAFTAGVDLLGGRAGARINQDLRETKGWSYGAFGYSSPNERAVPFMVQAPVQADRSADSVLALMKQVKDIVSTNPAKPEELSTSVASIVGELPGSFETGSSVLGAMQSNALFGRPDDYQERMASLYGGLQLVGVNSALRASIDPNSIVYVVVGDAAKVRAQLAKAGLKAEEMAVR</sequence>
<dbReference type="RefSeq" id="WP_187541995.1">
    <property type="nucleotide sequence ID" value="NZ_CP060717.1"/>
</dbReference>
<dbReference type="InterPro" id="IPR011765">
    <property type="entry name" value="Pept_M16_N"/>
</dbReference>
<keyword evidence="7" id="KW-1185">Reference proteome</keyword>
<feature type="domain" description="Peptidase M16 C-terminal" evidence="5">
    <location>
        <begin position="642"/>
        <end position="816"/>
    </location>
</feature>
<dbReference type="PANTHER" id="PTHR11851">
    <property type="entry name" value="METALLOPROTEASE"/>
    <property type="match status" value="1"/>
</dbReference>
<gene>
    <name evidence="6" type="ORF">H9L12_12500</name>
</gene>
<dbReference type="Proteomes" id="UP000515955">
    <property type="component" value="Chromosome"/>
</dbReference>
<feature type="domain" description="Peptidase M16 N-terminal" evidence="4">
    <location>
        <begin position="33"/>
        <end position="169"/>
    </location>
</feature>
<evidence type="ECO:0000313" key="7">
    <source>
        <dbReference type="Proteomes" id="UP000515955"/>
    </source>
</evidence>
<dbReference type="GO" id="GO:0046872">
    <property type="term" value="F:metal ion binding"/>
    <property type="evidence" value="ECO:0007669"/>
    <property type="project" value="InterPro"/>
</dbReference>
<dbReference type="KEGG" id="srhi:H9L12_12500"/>
<dbReference type="SUPFAM" id="SSF63411">
    <property type="entry name" value="LuxS/MPP-like metallohydrolase"/>
    <property type="match status" value="4"/>
</dbReference>
<feature type="region of interest" description="Disordered" evidence="3">
    <location>
        <begin position="439"/>
        <end position="472"/>
    </location>
</feature>
<dbReference type="InterPro" id="IPR050361">
    <property type="entry name" value="MPP/UQCRC_Complex"/>
</dbReference>
<dbReference type="Pfam" id="PF00675">
    <property type="entry name" value="Peptidase_M16"/>
    <property type="match status" value="2"/>
</dbReference>
<protein>
    <submittedName>
        <fullName evidence="6">Insulinase family protein</fullName>
    </submittedName>
</protein>
<reference evidence="6 7" key="1">
    <citation type="submission" date="2020-08" db="EMBL/GenBank/DDBJ databases">
        <title>Genome sequence of Sphingomonas rhizophila KACC 19189T.</title>
        <authorList>
            <person name="Hyun D.-W."/>
            <person name="Bae J.-W."/>
        </authorList>
    </citation>
    <scope>NUCLEOTIDE SEQUENCE [LARGE SCALE GENOMIC DNA]</scope>
    <source>
        <strain evidence="6 7">KACC 19189</strain>
    </source>
</reference>
<dbReference type="AlphaFoldDB" id="A0A7G9SAX1"/>
<keyword evidence="2" id="KW-0482">Metalloprotease</keyword>
<dbReference type="InterPro" id="IPR011249">
    <property type="entry name" value="Metalloenz_LuxS/M16"/>
</dbReference>
<proteinExistence type="inferred from homology"/>
<evidence type="ECO:0000259" key="4">
    <source>
        <dbReference type="Pfam" id="PF00675"/>
    </source>
</evidence>
<accession>A0A7G9SAX1</accession>
<evidence type="ECO:0000256" key="2">
    <source>
        <dbReference type="ARBA" id="ARBA00023049"/>
    </source>
</evidence>
<keyword evidence="2" id="KW-0645">Protease</keyword>
<feature type="domain" description="Peptidase M16 C-terminal" evidence="5">
    <location>
        <begin position="190"/>
        <end position="362"/>
    </location>
</feature>
<name>A0A7G9SAX1_9SPHN</name>
<dbReference type="Gene3D" id="3.30.830.10">
    <property type="entry name" value="Metalloenzyme, LuxS/M16 peptidase-like"/>
    <property type="match status" value="4"/>
</dbReference>
<dbReference type="EMBL" id="CP060717">
    <property type="protein sequence ID" value="QNN64996.1"/>
    <property type="molecule type" value="Genomic_DNA"/>
</dbReference>
<evidence type="ECO:0000259" key="5">
    <source>
        <dbReference type="Pfam" id="PF05193"/>
    </source>
</evidence>
<comment type="similarity">
    <text evidence="1">Belongs to the peptidase M16 family.</text>
</comment>
<dbReference type="InterPro" id="IPR007863">
    <property type="entry name" value="Peptidase_M16_C"/>
</dbReference>
<evidence type="ECO:0000313" key="6">
    <source>
        <dbReference type="EMBL" id="QNN64996.1"/>
    </source>
</evidence>
<organism evidence="6 7">
    <name type="scientific">Sphingomonas rhizophila</name>
    <dbReference type="NCBI Taxonomy" id="2071607"/>
    <lineage>
        <taxon>Bacteria</taxon>
        <taxon>Pseudomonadati</taxon>
        <taxon>Pseudomonadota</taxon>
        <taxon>Alphaproteobacteria</taxon>
        <taxon>Sphingomonadales</taxon>
        <taxon>Sphingomonadaceae</taxon>
        <taxon>Sphingomonas</taxon>
    </lineage>
</organism>